<sequence>MTEADTSAHLKIYIFTVNATEPISSSSVEIANIGSKEFQKTNFGSLTSCSCMSSNQFGQMAA</sequence>
<protein>
    <submittedName>
        <fullName evidence="1">Uncharacterized protein</fullName>
    </submittedName>
</protein>
<accession>A0A286AJN9</accession>
<name>A0A286AJN9_9PROT</name>
<proteinExistence type="predicted"/>
<gene>
    <name evidence="1" type="ORF">SAMN06297164_3351</name>
</gene>
<evidence type="ECO:0000313" key="2">
    <source>
        <dbReference type="Proteomes" id="UP000219335"/>
    </source>
</evidence>
<dbReference type="AlphaFoldDB" id="A0A286AJN9"/>
<reference evidence="1 2" key="1">
    <citation type="submission" date="2017-09" db="EMBL/GenBank/DDBJ databases">
        <authorList>
            <person name="Ehlers B."/>
            <person name="Leendertz F.H."/>
        </authorList>
    </citation>
    <scope>NUCLEOTIDE SEQUENCE [LARGE SCALE GENOMIC DNA]</scope>
    <source>
        <strain evidence="1 2">Nm42</strain>
    </source>
</reference>
<dbReference type="EMBL" id="OCMU01000003">
    <property type="protein sequence ID" value="SOD22106.1"/>
    <property type="molecule type" value="Genomic_DNA"/>
</dbReference>
<organism evidence="1 2">
    <name type="scientific">Nitrosomonas ureae</name>
    <dbReference type="NCBI Taxonomy" id="44577"/>
    <lineage>
        <taxon>Bacteria</taxon>
        <taxon>Pseudomonadati</taxon>
        <taxon>Pseudomonadota</taxon>
        <taxon>Betaproteobacteria</taxon>
        <taxon>Nitrosomonadales</taxon>
        <taxon>Nitrosomonadaceae</taxon>
        <taxon>Nitrosomonas</taxon>
    </lineage>
</organism>
<dbReference type="Proteomes" id="UP000219335">
    <property type="component" value="Unassembled WGS sequence"/>
</dbReference>
<evidence type="ECO:0000313" key="1">
    <source>
        <dbReference type="EMBL" id="SOD22106.1"/>
    </source>
</evidence>